<keyword evidence="4" id="KW-0067">ATP-binding</keyword>
<evidence type="ECO:0000313" key="5">
    <source>
        <dbReference type="EMBL" id="ABZ85611.1"/>
    </source>
</evidence>
<dbReference type="GO" id="GO:0016874">
    <property type="term" value="F:ligase activity"/>
    <property type="evidence" value="ECO:0007669"/>
    <property type="project" value="UniProtKB-KW"/>
</dbReference>
<dbReference type="Pfam" id="PF02700">
    <property type="entry name" value="PurS"/>
    <property type="match status" value="1"/>
</dbReference>
<dbReference type="GO" id="GO:0005524">
    <property type="term" value="F:ATP binding"/>
    <property type="evidence" value="ECO:0007669"/>
    <property type="project" value="UniProtKB-KW"/>
</dbReference>
<keyword evidence="1" id="KW-0436">Ligase</keyword>
<keyword evidence="6" id="KW-1185">Reference proteome</keyword>
<dbReference type="InterPro" id="IPR036604">
    <property type="entry name" value="PurS-like_sf"/>
</dbReference>
<reference evidence="5 6" key="1">
    <citation type="journal article" date="2008" name="J. Bacteriol.">
        <title>The genome of Heliobacterium modesticaldum, a phototrophic representative of the Firmicutes containing the simplest photosynthetic apparatus.</title>
        <authorList>
            <person name="Sattley W.M."/>
            <person name="Madigan M.T."/>
            <person name="Swingley W.D."/>
            <person name="Cheung P.C."/>
            <person name="Clocksin K.M."/>
            <person name="Conrad A.L."/>
            <person name="Dejesa L.C."/>
            <person name="Honchak B.M."/>
            <person name="Jung D.O."/>
            <person name="Karbach L.E."/>
            <person name="Kurdoglu A."/>
            <person name="Lahiri S."/>
            <person name="Mastrian S.D."/>
            <person name="Page L.E."/>
            <person name="Taylor H.L."/>
            <person name="Wang Z.T."/>
            <person name="Raymond J."/>
            <person name="Chen M."/>
            <person name="Blankenship R.E."/>
            <person name="Touchman J.W."/>
        </authorList>
    </citation>
    <scope>NUCLEOTIDE SEQUENCE [LARGE SCALE GENOMIC DNA]</scope>
    <source>
        <strain evidence="6">ATCC 51547 / Ice1</strain>
    </source>
</reference>
<dbReference type="Gene3D" id="3.30.1280.10">
    <property type="entry name" value="Phosphoribosylformylglycinamidine synthase subunit PurS"/>
    <property type="match status" value="1"/>
</dbReference>
<dbReference type="Proteomes" id="UP000008550">
    <property type="component" value="Chromosome"/>
</dbReference>
<organism evidence="5 6">
    <name type="scientific">Heliobacterium modesticaldum (strain ATCC 51547 / Ice1)</name>
    <dbReference type="NCBI Taxonomy" id="498761"/>
    <lineage>
        <taxon>Bacteria</taxon>
        <taxon>Bacillati</taxon>
        <taxon>Bacillota</taxon>
        <taxon>Clostridia</taxon>
        <taxon>Eubacteriales</taxon>
        <taxon>Heliobacteriaceae</taxon>
        <taxon>Heliomicrobium</taxon>
    </lineage>
</organism>
<sequence length="112" mass="12252">MFKAKIIITVKAGFCDPQRDALEQRLREAGDKLAAFETTAPGKSALPAVTAPSSAQNSPVLPAGLRIGRYVEFLLDTDDAEAARRQAEDFCRQRLINEVLEAFSCEIEPLSN</sequence>
<keyword evidence="2" id="KW-0547">Nucleotide-binding</keyword>
<evidence type="ECO:0000256" key="2">
    <source>
        <dbReference type="ARBA" id="ARBA00022741"/>
    </source>
</evidence>
<name>B0TEC9_HELMI</name>
<evidence type="ECO:0000256" key="3">
    <source>
        <dbReference type="ARBA" id="ARBA00022755"/>
    </source>
</evidence>
<dbReference type="KEGG" id="hmo:HM1_3110"/>
<protein>
    <submittedName>
        <fullName evidence="5">Phosphoribosylformylglycinamidine (Fgam) synthase, purs component</fullName>
    </submittedName>
</protein>
<keyword evidence="3" id="KW-0658">Purine biosynthesis</keyword>
<dbReference type="SUPFAM" id="SSF82697">
    <property type="entry name" value="PurS-like"/>
    <property type="match status" value="1"/>
</dbReference>
<proteinExistence type="predicted"/>
<gene>
    <name evidence="5" type="primary">purS</name>
    <name evidence="5" type="ORF">HM1_3110</name>
</gene>
<dbReference type="STRING" id="498761.HM1_3110"/>
<dbReference type="RefSeq" id="WP_012284082.1">
    <property type="nucleotide sequence ID" value="NC_010337.2"/>
</dbReference>
<evidence type="ECO:0000256" key="1">
    <source>
        <dbReference type="ARBA" id="ARBA00022598"/>
    </source>
</evidence>
<dbReference type="EMBL" id="CP000930">
    <property type="protein sequence ID" value="ABZ85611.1"/>
    <property type="molecule type" value="Genomic_DNA"/>
</dbReference>
<dbReference type="GO" id="GO:0006164">
    <property type="term" value="P:purine nucleotide biosynthetic process"/>
    <property type="evidence" value="ECO:0007669"/>
    <property type="project" value="UniProtKB-KW"/>
</dbReference>
<dbReference type="InterPro" id="IPR003850">
    <property type="entry name" value="PurS"/>
</dbReference>
<accession>B0TEC9</accession>
<dbReference type="HOGENOM" id="CLU_164833_3_1_9"/>
<evidence type="ECO:0000313" key="6">
    <source>
        <dbReference type="Proteomes" id="UP000008550"/>
    </source>
</evidence>
<dbReference type="OrthoDB" id="9799101at2"/>
<evidence type="ECO:0000256" key="4">
    <source>
        <dbReference type="ARBA" id="ARBA00022840"/>
    </source>
</evidence>
<dbReference type="eggNOG" id="COG1828">
    <property type="taxonomic scope" value="Bacteria"/>
</dbReference>
<dbReference type="AlphaFoldDB" id="B0TEC9"/>